<feature type="transmembrane region" description="Helical" evidence="8">
    <location>
        <begin position="194"/>
        <end position="212"/>
    </location>
</feature>
<keyword evidence="7" id="KW-0460">Magnesium</keyword>
<evidence type="ECO:0000256" key="2">
    <source>
        <dbReference type="ARBA" id="ARBA00022475"/>
    </source>
</evidence>
<evidence type="ECO:0000313" key="10">
    <source>
        <dbReference type="Proteomes" id="UP000249046"/>
    </source>
</evidence>
<comment type="caution">
    <text evidence="9">The sequence shown here is derived from an EMBL/GenBank/DDBJ whole genome shotgun (WGS) entry which is preliminary data.</text>
</comment>
<feature type="transmembrane region" description="Helical" evidence="8">
    <location>
        <begin position="339"/>
        <end position="358"/>
    </location>
</feature>
<dbReference type="PANTHER" id="PTHR22926">
    <property type="entry name" value="PHOSPHO-N-ACETYLMURAMOYL-PENTAPEPTIDE-TRANSFERASE"/>
    <property type="match status" value="1"/>
</dbReference>
<feature type="transmembrane region" description="Helical" evidence="8">
    <location>
        <begin position="171"/>
        <end position="188"/>
    </location>
</feature>
<dbReference type="GO" id="GO:0009103">
    <property type="term" value="P:lipopolysaccharide biosynthetic process"/>
    <property type="evidence" value="ECO:0007669"/>
    <property type="project" value="TreeGrafter"/>
</dbReference>
<evidence type="ECO:0000256" key="7">
    <source>
        <dbReference type="PIRSR" id="PIRSR600715-1"/>
    </source>
</evidence>
<feature type="binding site" evidence="7">
    <location>
        <position position="223"/>
    </location>
    <ligand>
        <name>Mg(2+)</name>
        <dbReference type="ChEBI" id="CHEBI:18420"/>
    </ligand>
</feature>
<dbReference type="GO" id="GO:0071555">
    <property type="term" value="P:cell wall organization"/>
    <property type="evidence" value="ECO:0007669"/>
    <property type="project" value="TreeGrafter"/>
</dbReference>
<dbReference type="AlphaFoldDB" id="A0A2W5KQS0"/>
<feature type="transmembrane region" description="Helical" evidence="8">
    <location>
        <begin position="6"/>
        <end position="31"/>
    </location>
</feature>
<evidence type="ECO:0000256" key="6">
    <source>
        <dbReference type="ARBA" id="ARBA00023136"/>
    </source>
</evidence>
<feature type="transmembrane region" description="Helical" evidence="8">
    <location>
        <begin position="136"/>
        <end position="159"/>
    </location>
</feature>
<dbReference type="GO" id="GO:0046872">
    <property type="term" value="F:metal ion binding"/>
    <property type="evidence" value="ECO:0007669"/>
    <property type="project" value="UniProtKB-KW"/>
</dbReference>
<evidence type="ECO:0000256" key="5">
    <source>
        <dbReference type="ARBA" id="ARBA00022989"/>
    </source>
</evidence>
<sequence>MAAPATTAALLAVLAFALSGLATRASIAYALRRRLIDQPGQRRSHTVPTPRGGGIAIVAAILLCVGVPIALWAPERWPVVAAIALVAAIGWIDDHRPLGAATRLAVHALAALLVCMPTLLAFATDPGPAMQALASPYGAVLAGYLLLVLVVVVTIVWSINLHNFMDGIDGLLALQALFVFVAMAVLLGRYGAPAPAAAALVMAAAVGGFIPFNFPRARIFMGDVGSGVLGLLIALLGLAHLGQTALAPVNVAIVCSAFVVDASATLLSRMLRGRRWYSAHREHLYQWLVRSGRSHPRVVAFYALWNLGVVVPVLCWINRSPRVSGAMSNIAIGPFEAPPAVWGACAAVYAGGLVLWCAGRRHCLRRVRTRSAR</sequence>
<keyword evidence="6 8" id="KW-0472">Membrane</keyword>
<keyword evidence="5 8" id="KW-1133">Transmembrane helix</keyword>
<feature type="binding site" evidence="7">
    <location>
        <position position="163"/>
    </location>
    <ligand>
        <name>Mg(2+)</name>
        <dbReference type="ChEBI" id="CHEBI:18420"/>
    </ligand>
</feature>
<dbReference type="GO" id="GO:0044038">
    <property type="term" value="P:cell wall macromolecule biosynthetic process"/>
    <property type="evidence" value="ECO:0007669"/>
    <property type="project" value="TreeGrafter"/>
</dbReference>
<evidence type="ECO:0000256" key="3">
    <source>
        <dbReference type="ARBA" id="ARBA00022679"/>
    </source>
</evidence>
<accession>A0A2W5KQS0</accession>
<evidence type="ECO:0000256" key="4">
    <source>
        <dbReference type="ARBA" id="ARBA00022692"/>
    </source>
</evidence>
<feature type="transmembrane region" description="Helical" evidence="8">
    <location>
        <begin position="245"/>
        <end position="267"/>
    </location>
</feature>
<gene>
    <name evidence="9" type="ORF">DI564_01895</name>
</gene>
<dbReference type="Proteomes" id="UP000249046">
    <property type="component" value="Unassembled WGS sequence"/>
</dbReference>
<comment type="cofactor">
    <cofactor evidence="7">
        <name>Mg(2+)</name>
        <dbReference type="ChEBI" id="CHEBI:18420"/>
    </cofactor>
</comment>
<keyword evidence="3 9" id="KW-0808">Transferase</keyword>
<protein>
    <submittedName>
        <fullName evidence="9">Glycosyl transferase family 4</fullName>
    </submittedName>
</protein>
<organism evidence="9 10">
    <name type="scientific">Rhodanobacter denitrificans</name>
    <dbReference type="NCBI Taxonomy" id="666685"/>
    <lineage>
        <taxon>Bacteria</taxon>
        <taxon>Pseudomonadati</taxon>
        <taxon>Pseudomonadota</taxon>
        <taxon>Gammaproteobacteria</taxon>
        <taxon>Lysobacterales</taxon>
        <taxon>Rhodanobacteraceae</taxon>
        <taxon>Rhodanobacter</taxon>
    </lineage>
</organism>
<keyword evidence="7" id="KW-0479">Metal-binding</keyword>
<feature type="transmembrane region" description="Helical" evidence="8">
    <location>
        <begin position="77"/>
        <end position="92"/>
    </location>
</feature>
<dbReference type="EMBL" id="QFPO01000002">
    <property type="protein sequence ID" value="PZQ19482.1"/>
    <property type="molecule type" value="Genomic_DNA"/>
</dbReference>
<dbReference type="Pfam" id="PF00953">
    <property type="entry name" value="Glycos_transf_4"/>
    <property type="match status" value="1"/>
</dbReference>
<name>A0A2W5KQS0_9GAMM</name>
<keyword evidence="2" id="KW-1003">Cell membrane</keyword>
<proteinExistence type="predicted"/>
<dbReference type="GO" id="GO:0005886">
    <property type="term" value="C:plasma membrane"/>
    <property type="evidence" value="ECO:0007669"/>
    <property type="project" value="UniProtKB-SubCell"/>
</dbReference>
<evidence type="ECO:0000313" key="9">
    <source>
        <dbReference type="EMBL" id="PZQ19482.1"/>
    </source>
</evidence>
<dbReference type="GO" id="GO:0016780">
    <property type="term" value="F:phosphotransferase activity, for other substituted phosphate groups"/>
    <property type="evidence" value="ECO:0007669"/>
    <property type="project" value="InterPro"/>
</dbReference>
<feature type="transmembrane region" description="Helical" evidence="8">
    <location>
        <begin position="104"/>
        <end position="124"/>
    </location>
</feature>
<evidence type="ECO:0000256" key="1">
    <source>
        <dbReference type="ARBA" id="ARBA00004651"/>
    </source>
</evidence>
<dbReference type="InterPro" id="IPR000715">
    <property type="entry name" value="Glycosyl_transferase_4"/>
</dbReference>
<feature type="transmembrane region" description="Helical" evidence="8">
    <location>
        <begin position="219"/>
        <end position="239"/>
    </location>
</feature>
<dbReference type="PANTHER" id="PTHR22926:SF3">
    <property type="entry name" value="UNDECAPRENYL-PHOSPHATE ALPHA-N-ACETYLGLUCOSAMINYL 1-PHOSPHATE TRANSFERASE"/>
    <property type="match status" value="1"/>
</dbReference>
<comment type="subcellular location">
    <subcellularLocation>
        <location evidence="1">Cell membrane</location>
        <topology evidence="1">Multi-pass membrane protein</topology>
    </subcellularLocation>
</comment>
<reference evidence="9 10" key="1">
    <citation type="submission" date="2017-08" db="EMBL/GenBank/DDBJ databases">
        <title>Infants hospitalized years apart are colonized by the same room-sourced microbial strains.</title>
        <authorList>
            <person name="Brooks B."/>
            <person name="Olm M.R."/>
            <person name="Firek B.A."/>
            <person name="Baker R."/>
            <person name="Thomas B.C."/>
            <person name="Morowitz M.J."/>
            <person name="Banfield J.F."/>
        </authorList>
    </citation>
    <scope>NUCLEOTIDE SEQUENCE [LARGE SCALE GENOMIC DNA]</scope>
    <source>
        <strain evidence="9">S2_005_003_R2_42</strain>
    </source>
</reference>
<feature type="transmembrane region" description="Helical" evidence="8">
    <location>
        <begin position="52"/>
        <end position="71"/>
    </location>
</feature>
<evidence type="ECO:0000256" key="8">
    <source>
        <dbReference type="SAM" id="Phobius"/>
    </source>
</evidence>
<keyword evidence="4 8" id="KW-0812">Transmembrane</keyword>
<feature type="transmembrane region" description="Helical" evidence="8">
    <location>
        <begin position="299"/>
        <end position="319"/>
    </location>
</feature>